<protein>
    <submittedName>
        <fullName evidence="1">Uncharacterized protein</fullName>
    </submittedName>
</protein>
<evidence type="ECO:0000313" key="3">
    <source>
        <dbReference type="Proteomes" id="UP000663829"/>
    </source>
</evidence>
<gene>
    <name evidence="1" type="ORF">GPM918_LOCUS38116</name>
    <name evidence="2" type="ORF">SRO942_LOCUS38913</name>
</gene>
<evidence type="ECO:0000313" key="1">
    <source>
        <dbReference type="EMBL" id="CAF1532139.1"/>
    </source>
</evidence>
<dbReference type="EMBL" id="CAJOBC010090487">
    <property type="protein sequence ID" value="CAF4391500.1"/>
    <property type="molecule type" value="Genomic_DNA"/>
</dbReference>
<name>A0A815VGQ4_9BILA</name>
<accession>A0A815VGQ4</accession>
<dbReference type="Proteomes" id="UP000663829">
    <property type="component" value="Unassembled WGS sequence"/>
</dbReference>
<dbReference type="EMBL" id="CAJNOQ010024902">
    <property type="protein sequence ID" value="CAF1532139.1"/>
    <property type="molecule type" value="Genomic_DNA"/>
</dbReference>
<evidence type="ECO:0000313" key="2">
    <source>
        <dbReference type="EMBL" id="CAF4391500.1"/>
    </source>
</evidence>
<dbReference type="Proteomes" id="UP000681722">
    <property type="component" value="Unassembled WGS sequence"/>
</dbReference>
<sequence length="363" mass="42188">MKEKCARLYLGKEPFLENCNSSTEYGCLLADVDHVIVTSQETITFNQTVISLETLTFNKTVTVIWVAKPRPCIRLEQIGDGHIDCYGGLDERNRIGCSSKGMLGFDFKCNDECIAYKQQCQSRCPNRDDSQLCDKIVESILPHRPALYFTQRCSYVNYFWQSSTERYYCDQDDMEGSLAYRQKALMKRMNPTPYLLSYLVGRRNATVSKQAVPVPNMFSNMEAYFNREIEMIAHFLTLNEILEYEGYVKQHSVEAWICNRGIAVKKQSSIICFCPPSLYGEYCQYFSDRISVITSITNMPEKEAVIKILATFLLEEDVLDHEEFAVFRNDTDTKHLFYFVYSKPKQLRVWLQMMLWARKREGG</sequence>
<reference evidence="1" key="1">
    <citation type="submission" date="2021-02" db="EMBL/GenBank/DDBJ databases">
        <authorList>
            <person name="Nowell W R."/>
        </authorList>
    </citation>
    <scope>NUCLEOTIDE SEQUENCE</scope>
</reference>
<dbReference type="OrthoDB" id="10613994at2759"/>
<dbReference type="AlphaFoldDB" id="A0A815VGQ4"/>
<proteinExistence type="predicted"/>
<keyword evidence="3" id="KW-1185">Reference proteome</keyword>
<comment type="caution">
    <text evidence="1">The sequence shown here is derived from an EMBL/GenBank/DDBJ whole genome shotgun (WGS) entry which is preliminary data.</text>
</comment>
<organism evidence="1 3">
    <name type="scientific">Didymodactylos carnosus</name>
    <dbReference type="NCBI Taxonomy" id="1234261"/>
    <lineage>
        <taxon>Eukaryota</taxon>
        <taxon>Metazoa</taxon>
        <taxon>Spiralia</taxon>
        <taxon>Gnathifera</taxon>
        <taxon>Rotifera</taxon>
        <taxon>Eurotatoria</taxon>
        <taxon>Bdelloidea</taxon>
        <taxon>Philodinida</taxon>
        <taxon>Philodinidae</taxon>
        <taxon>Didymodactylos</taxon>
    </lineage>
</organism>